<protein>
    <submittedName>
        <fullName evidence="1">Uncharacterized protein</fullName>
    </submittedName>
</protein>
<dbReference type="Proteomes" id="UP001497480">
    <property type="component" value="Unassembled WGS sequence"/>
</dbReference>
<evidence type="ECO:0000313" key="2">
    <source>
        <dbReference type="Proteomes" id="UP001497480"/>
    </source>
</evidence>
<proteinExistence type="predicted"/>
<name>A0AAV1XCH5_LUPLU</name>
<comment type="caution">
    <text evidence="1">The sequence shown here is derived from an EMBL/GenBank/DDBJ whole genome shotgun (WGS) entry which is preliminary data.</text>
</comment>
<organism evidence="1 2">
    <name type="scientific">Lupinus luteus</name>
    <name type="common">European yellow lupine</name>
    <dbReference type="NCBI Taxonomy" id="3873"/>
    <lineage>
        <taxon>Eukaryota</taxon>
        <taxon>Viridiplantae</taxon>
        <taxon>Streptophyta</taxon>
        <taxon>Embryophyta</taxon>
        <taxon>Tracheophyta</taxon>
        <taxon>Spermatophyta</taxon>
        <taxon>Magnoliopsida</taxon>
        <taxon>eudicotyledons</taxon>
        <taxon>Gunneridae</taxon>
        <taxon>Pentapetalae</taxon>
        <taxon>rosids</taxon>
        <taxon>fabids</taxon>
        <taxon>Fabales</taxon>
        <taxon>Fabaceae</taxon>
        <taxon>Papilionoideae</taxon>
        <taxon>50 kb inversion clade</taxon>
        <taxon>genistoids sensu lato</taxon>
        <taxon>core genistoids</taxon>
        <taxon>Genisteae</taxon>
        <taxon>Lupinus</taxon>
    </lineage>
</organism>
<reference evidence="1 2" key="1">
    <citation type="submission" date="2024-03" db="EMBL/GenBank/DDBJ databases">
        <authorList>
            <person name="Martinez-Hernandez J."/>
        </authorList>
    </citation>
    <scope>NUCLEOTIDE SEQUENCE [LARGE SCALE GENOMIC DNA]</scope>
</reference>
<dbReference type="AlphaFoldDB" id="A0AAV1XCH5"/>
<accession>A0AAV1XCH5</accession>
<gene>
    <name evidence="1" type="ORF">LLUT_LOCUS20480</name>
</gene>
<dbReference type="EMBL" id="CAXHTB010000014">
    <property type="protein sequence ID" value="CAL0319420.1"/>
    <property type="molecule type" value="Genomic_DNA"/>
</dbReference>
<sequence length="220" mass="23602">MPSSTLINDELNAHNHSITVGDDLHGDWLVVSRRRRNGKSSEGGNDMLATDTMASKSNKVATLSMARTTLTISNVLGGGNVINGAIIGGTSTNNKKIFRMGNKSDTNQEVGVILNDFMGVNESLNTLPRIKAGLKSVNKLGTSFMQEISGTTVMQGLKEGTKTDGLVNAGNQFGKKMQIPRERVIGGQVALLSTCLSNFDRADFELAWCLLIWPGARFTA</sequence>
<keyword evidence="2" id="KW-1185">Reference proteome</keyword>
<evidence type="ECO:0000313" key="1">
    <source>
        <dbReference type="EMBL" id="CAL0319420.1"/>
    </source>
</evidence>